<evidence type="ECO:0000256" key="6">
    <source>
        <dbReference type="ARBA" id="ARBA00023306"/>
    </source>
</evidence>
<name>A0A6A1WSA1_9ROSI</name>
<dbReference type="GO" id="GO:0051301">
    <property type="term" value="P:cell division"/>
    <property type="evidence" value="ECO:0007669"/>
    <property type="project" value="UniProtKB-KW"/>
</dbReference>
<gene>
    <name evidence="11" type="ORF">CJ030_MR2G000745</name>
</gene>
<keyword evidence="4" id="KW-0132">Cell division</keyword>
<dbReference type="GO" id="GO:0051258">
    <property type="term" value="P:protein polymerization"/>
    <property type="evidence" value="ECO:0007669"/>
    <property type="project" value="UniProtKB-ARBA"/>
</dbReference>
<keyword evidence="8" id="KW-0175">Coiled coil</keyword>
<dbReference type="PANTHER" id="PTHR31083">
    <property type="entry name" value="UPSTREAM OF FLC PROTEIN (DUF966)"/>
    <property type="match status" value="1"/>
</dbReference>
<evidence type="ECO:0000256" key="9">
    <source>
        <dbReference type="SAM" id="MobiDB-lite"/>
    </source>
</evidence>
<dbReference type="EMBL" id="RXIC02000011">
    <property type="protein sequence ID" value="KAB1228169.1"/>
    <property type="molecule type" value="Genomic_DNA"/>
</dbReference>
<accession>A0A6A1WSA1</accession>
<feature type="region of interest" description="Disordered" evidence="9">
    <location>
        <begin position="76"/>
        <end position="95"/>
    </location>
</feature>
<organism evidence="11 12">
    <name type="scientific">Morella rubra</name>
    <name type="common">Chinese bayberry</name>
    <dbReference type="NCBI Taxonomy" id="262757"/>
    <lineage>
        <taxon>Eukaryota</taxon>
        <taxon>Viridiplantae</taxon>
        <taxon>Streptophyta</taxon>
        <taxon>Embryophyta</taxon>
        <taxon>Tracheophyta</taxon>
        <taxon>Spermatophyta</taxon>
        <taxon>Magnoliopsida</taxon>
        <taxon>eudicotyledons</taxon>
        <taxon>Gunneridae</taxon>
        <taxon>Pentapetalae</taxon>
        <taxon>rosids</taxon>
        <taxon>fabids</taxon>
        <taxon>Fagales</taxon>
        <taxon>Myricaceae</taxon>
        <taxon>Morella</taxon>
    </lineage>
</organism>
<feature type="domain" description="SOSEKI DIX-like" evidence="10">
    <location>
        <begin position="6"/>
        <end position="39"/>
    </location>
</feature>
<protein>
    <recommendedName>
        <fullName evidence="10">SOSEKI DIX-like domain-containing protein</fullName>
    </recommendedName>
</protein>
<evidence type="ECO:0000256" key="8">
    <source>
        <dbReference type="SAM" id="Coils"/>
    </source>
</evidence>
<proteinExistence type="inferred from homology"/>
<reference evidence="11 12" key="1">
    <citation type="journal article" date="2019" name="Plant Biotechnol. J.">
        <title>The red bayberry genome and genetic basis of sex determination.</title>
        <authorList>
            <person name="Jia H.M."/>
            <person name="Jia H.J."/>
            <person name="Cai Q.L."/>
            <person name="Wang Y."/>
            <person name="Zhao H.B."/>
            <person name="Yang W.F."/>
            <person name="Wang G.Y."/>
            <person name="Li Y.H."/>
            <person name="Zhan D.L."/>
            <person name="Shen Y.T."/>
            <person name="Niu Q.F."/>
            <person name="Chang L."/>
            <person name="Qiu J."/>
            <person name="Zhao L."/>
            <person name="Xie H.B."/>
            <person name="Fu W.Y."/>
            <person name="Jin J."/>
            <person name="Li X.W."/>
            <person name="Jiao Y."/>
            <person name="Zhou C.C."/>
            <person name="Tu T."/>
            <person name="Chai C.Y."/>
            <person name="Gao J.L."/>
            <person name="Fan L.J."/>
            <person name="van de Weg E."/>
            <person name="Wang J.Y."/>
            <person name="Gao Z.S."/>
        </authorList>
    </citation>
    <scope>NUCLEOTIDE SEQUENCE [LARGE SCALE GENOMIC DNA]</scope>
    <source>
        <tissue evidence="11">Leaves</tissue>
    </source>
</reference>
<sequence length="208" mass="23587">MGSQLASYKNDFVRHDLAEKDFINPVHGHEYVLKGSEILSSCLNRKLHETMSSRSLRPPEMNKSDEDSDFPAISRLRDQSWSSTQSDEKKKKNQTLIMGEEDIVTEVAETVANGTVLPEKMDEAVTRKEEEQNGVKDIEENKKEVEKVEAVKMDEDIELDMSRHTLAVRCDPRDHVHAGDPGSLSSSWLDFCLFGGHLCPKLDCARQR</sequence>
<evidence type="ECO:0000259" key="10">
    <source>
        <dbReference type="Pfam" id="PF06136"/>
    </source>
</evidence>
<dbReference type="AlphaFoldDB" id="A0A6A1WSA1"/>
<comment type="subcellular location">
    <subcellularLocation>
        <location evidence="1">Cell membrane</location>
        <topology evidence="1">Peripheral membrane protein</topology>
        <orientation evidence="1">Cytoplasmic side</orientation>
    </subcellularLocation>
</comment>
<evidence type="ECO:0000256" key="1">
    <source>
        <dbReference type="ARBA" id="ARBA00004413"/>
    </source>
</evidence>
<evidence type="ECO:0000256" key="7">
    <source>
        <dbReference type="ARBA" id="ARBA00024211"/>
    </source>
</evidence>
<evidence type="ECO:0000313" key="11">
    <source>
        <dbReference type="EMBL" id="KAB1228169.1"/>
    </source>
</evidence>
<comment type="similarity">
    <text evidence="7">Belongs to the SOSEKI family.</text>
</comment>
<evidence type="ECO:0000256" key="4">
    <source>
        <dbReference type="ARBA" id="ARBA00022618"/>
    </source>
</evidence>
<dbReference type="GO" id="GO:0005886">
    <property type="term" value="C:plasma membrane"/>
    <property type="evidence" value="ECO:0007669"/>
    <property type="project" value="UniProtKB-SubCell"/>
</dbReference>
<dbReference type="InterPro" id="IPR010369">
    <property type="entry name" value="SOK"/>
</dbReference>
<dbReference type="Proteomes" id="UP000516437">
    <property type="component" value="Unassembled WGS sequence"/>
</dbReference>
<dbReference type="PANTHER" id="PTHR31083:SF4">
    <property type="entry name" value="PROTEIN SOSEKI 4-RELATED"/>
    <property type="match status" value="1"/>
</dbReference>
<keyword evidence="2" id="KW-0217">Developmental protein</keyword>
<evidence type="ECO:0000256" key="3">
    <source>
        <dbReference type="ARBA" id="ARBA00022475"/>
    </source>
</evidence>
<keyword evidence="5" id="KW-0472">Membrane</keyword>
<dbReference type="InterPro" id="IPR048351">
    <property type="entry name" value="SOK_DIX"/>
</dbReference>
<feature type="coiled-coil region" evidence="8">
    <location>
        <begin position="121"/>
        <end position="148"/>
    </location>
</feature>
<keyword evidence="6" id="KW-0131">Cell cycle</keyword>
<comment type="caution">
    <text evidence="11">The sequence shown here is derived from an EMBL/GenBank/DDBJ whole genome shotgun (WGS) entry which is preliminary data.</text>
</comment>
<dbReference type="Pfam" id="PF06136">
    <property type="entry name" value="SOK"/>
    <property type="match status" value="1"/>
</dbReference>
<evidence type="ECO:0000256" key="5">
    <source>
        <dbReference type="ARBA" id="ARBA00023136"/>
    </source>
</evidence>
<keyword evidence="12" id="KW-1185">Reference proteome</keyword>
<evidence type="ECO:0000313" key="12">
    <source>
        <dbReference type="Proteomes" id="UP000516437"/>
    </source>
</evidence>
<feature type="region of interest" description="Disordered" evidence="9">
    <location>
        <begin position="50"/>
        <end position="71"/>
    </location>
</feature>
<evidence type="ECO:0000256" key="2">
    <source>
        <dbReference type="ARBA" id="ARBA00022473"/>
    </source>
</evidence>
<keyword evidence="3" id="KW-1003">Cell membrane</keyword>